<feature type="region of interest" description="Disordered" evidence="10">
    <location>
        <begin position="512"/>
        <end position="585"/>
    </location>
</feature>
<keyword evidence="3" id="KW-0732">Signal</keyword>
<keyword evidence="2 11" id="KW-0812">Transmembrane</keyword>
<dbReference type="InterPro" id="IPR036116">
    <property type="entry name" value="FN3_sf"/>
</dbReference>
<feature type="domain" description="Fibronectin type-III" evidence="12">
    <location>
        <begin position="40"/>
        <end position="135"/>
    </location>
</feature>
<dbReference type="PRINTS" id="PR00014">
    <property type="entry name" value="FNTYPEIII"/>
</dbReference>
<evidence type="ECO:0000256" key="6">
    <source>
        <dbReference type="ARBA" id="ARBA00022989"/>
    </source>
</evidence>
<evidence type="ECO:0000256" key="3">
    <source>
        <dbReference type="ARBA" id="ARBA00022729"/>
    </source>
</evidence>
<keyword evidence="5" id="KW-0130">Cell adhesion</keyword>
<evidence type="ECO:0000256" key="11">
    <source>
        <dbReference type="SAM" id="Phobius"/>
    </source>
</evidence>
<dbReference type="Gene3D" id="2.60.40.10">
    <property type="entry name" value="Immunoglobulins"/>
    <property type="match status" value="5"/>
</dbReference>
<evidence type="ECO:0000256" key="2">
    <source>
        <dbReference type="ARBA" id="ARBA00022692"/>
    </source>
</evidence>
<feature type="compositionally biased region" description="Low complexity" evidence="10">
    <location>
        <begin position="521"/>
        <end position="535"/>
    </location>
</feature>
<feature type="domain" description="Fibronectin type-III" evidence="12">
    <location>
        <begin position="140"/>
        <end position="239"/>
    </location>
</feature>
<protein>
    <submittedName>
        <fullName evidence="14">Down syndrome cell adhesion molecule homolog</fullName>
    </submittedName>
</protein>
<feature type="region of interest" description="Disordered" evidence="10">
    <location>
        <begin position="135"/>
        <end position="160"/>
    </location>
</feature>
<gene>
    <name evidence="14" type="primary">LOC106463848</name>
</gene>
<reference evidence="14" key="1">
    <citation type="submission" date="2025-08" db="UniProtKB">
        <authorList>
            <consortium name="RefSeq"/>
        </authorList>
    </citation>
    <scope>IDENTIFICATION</scope>
    <source>
        <tissue evidence="14">Muscle</tissue>
    </source>
</reference>
<feature type="domain" description="Fibronectin type-III" evidence="12">
    <location>
        <begin position="241"/>
        <end position="334"/>
    </location>
</feature>
<evidence type="ECO:0000256" key="9">
    <source>
        <dbReference type="ARBA" id="ARBA00023319"/>
    </source>
</evidence>
<feature type="transmembrane region" description="Helical" evidence="11">
    <location>
        <begin position="457"/>
        <end position="480"/>
    </location>
</feature>
<dbReference type="PROSITE" id="PS50853">
    <property type="entry name" value="FN3"/>
    <property type="match status" value="4"/>
</dbReference>
<feature type="domain" description="Fibronectin type-III" evidence="12">
    <location>
        <begin position="335"/>
        <end position="434"/>
    </location>
</feature>
<dbReference type="RefSeq" id="XP_022247175.1">
    <property type="nucleotide sequence ID" value="XM_022391467.1"/>
</dbReference>
<dbReference type="SMART" id="SM00060">
    <property type="entry name" value="FN3"/>
    <property type="match status" value="4"/>
</dbReference>
<dbReference type="SUPFAM" id="SSF49265">
    <property type="entry name" value="Fibronectin type III"/>
    <property type="match status" value="2"/>
</dbReference>
<evidence type="ECO:0000256" key="5">
    <source>
        <dbReference type="ARBA" id="ARBA00022889"/>
    </source>
</evidence>
<evidence type="ECO:0000256" key="10">
    <source>
        <dbReference type="SAM" id="MobiDB-lite"/>
    </source>
</evidence>
<organism evidence="13 14">
    <name type="scientific">Limulus polyphemus</name>
    <name type="common">Atlantic horseshoe crab</name>
    <dbReference type="NCBI Taxonomy" id="6850"/>
    <lineage>
        <taxon>Eukaryota</taxon>
        <taxon>Metazoa</taxon>
        <taxon>Ecdysozoa</taxon>
        <taxon>Arthropoda</taxon>
        <taxon>Chelicerata</taxon>
        <taxon>Merostomata</taxon>
        <taxon>Xiphosura</taxon>
        <taxon>Limulidae</taxon>
        <taxon>Limulus</taxon>
    </lineage>
</organism>
<dbReference type="CDD" id="cd00063">
    <property type="entry name" value="FN3"/>
    <property type="match status" value="4"/>
</dbReference>
<keyword evidence="8" id="KW-1015">Disulfide bond</keyword>
<keyword evidence="6 11" id="KW-1133">Transmembrane helix</keyword>
<dbReference type="GeneID" id="106463848"/>
<evidence type="ECO:0000313" key="14">
    <source>
        <dbReference type="RefSeq" id="XP_022247175.1"/>
    </source>
</evidence>
<evidence type="ECO:0000256" key="4">
    <source>
        <dbReference type="ARBA" id="ARBA00022737"/>
    </source>
</evidence>
<dbReference type="PANTHER" id="PTHR13817">
    <property type="entry name" value="TITIN"/>
    <property type="match status" value="1"/>
</dbReference>
<evidence type="ECO:0000259" key="12">
    <source>
        <dbReference type="PROSITE" id="PS50853"/>
    </source>
</evidence>
<keyword evidence="4" id="KW-0677">Repeat</keyword>
<feature type="compositionally biased region" description="Polar residues" evidence="10">
    <location>
        <begin position="569"/>
        <end position="581"/>
    </location>
</feature>
<proteinExistence type="predicted"/>
<evidence type="ECO:0000313" key="13">
    <source>
        <dbReference type="Proteomes" id="UP000694941"/>
    </source>
</evidence>
<keyword evidence="7 11" id="KW-0472">Membrane</keyword>
<comment type="subcellular location">
    <subcellularLocation>
        <location evidence="1">Membrane</location>
        <topology evidence="1">Single-pass membrane protein</topology>
    </subcellularLocation>
</comment>
<name>A0ABM1SU69_LIMPO</name>
<keyword evidence="13" id="KW-1185">Reference proteome</keyword>
<dbReference type="InterPro" id="IPR036179">
    <property type="entry name" value="Ig-like_dom_sf"/>
</dbReference>
<dbReference type="SUPFAM" id="SSF48726">
    <property type="entry name" value="Immunoglobulin"/>
    <property type="match status" value="1"/>
</dbReference>
<dbReference type="InterPro" id="IPR050964">
    <property type="entry name" value="Striated_Muscle_Regulatory"/>
</dbReference>
<accession>A0ABM1SU69</accession>
<dbReference type="PANTHER" id="PTHR13817:SF102">
    <property type="entry name" value="DOWN SYNDROME CELL ADHESION MOLECULE-LIKE PROTEIN DSCAM2"/>
    <property type="match status" value="1"/>
</dbReference>
<dbReference type="InterPro" id="IPR056754">
    <property type="entry name" value="DSCAM/DSCAML_C"/>
</dbReference>
<evidence type="ECO:0000256" key="7">
    <source>
        <dbReference type="ARBA" id="ARBA00023136"/>
    </source>
</evidence>
<dbReference type="Pfam" id="PF00041">
    <property type="entry name" value="fn3"/>
    <property type="match status" value="3"/>
</dbReference>
<dbReference type="Proteomes" id="UP000694941">
    <property type="component" value="Unplaced"/>
</dbReference>
<dbReference type="Pfam" id="PF25059">
    <property type="entry name" value="FN3_DSCAM-DSCAML_C"/>
    <property type="match status" value="1"/>
</dbReference>
<sequence>MLIIKQAVREDSGVYVCSAINNYGKDETRLQLLIQEAPGPPLNITVTNISARTSSLTWTEPFNGNSAILRYLITYYRIDDGQENSNLNVSVDGTVTTTVIRRLQPATLYRASIRAQNGFGWSNVSNFVEFTTAEEAPSGPPEAVKGAATGPNSVKVSWKPPEHKDWNGKIRGYYVGYRPVGADNLYRYKKIDITDLNTEEEIHLTNLQRSTVYLVSVQAFNTEGVGPRSDEVEVKTLEDVPPTAPDVKVMSSTTSSVTLGWSQKATFGKAVTDYVLHSRINKDPWEETSVKTNNKQYTVTNLKCGTNYQFFFTAHNSVGKSEPSNVVHARTDGAAPLSPNYEEFVSIQQTQAILHLSKWQNGGCPILSFTVRLREKFHTRWRTVADKIPANKPNFVISHILPSTWYKVLVIARSSAGATEATYDFKTHNLTRDVIIHEEATVTRSPSSTSLITDLEILIPVIVSSFVVLVVLVVGCVLCFREQNTRNRTGGMPHRPTGKLLQDTVQLKELGSPPALDTVSSEEGTQRSSSQSQSTNHYPGGQSVYSHRPEEGHPYATPYDTLPVPPVGDSQQQPSSSSIHTINRRGLDKRVNNIYYSRQEGFSNRLAPSTSEEGLNQIKTFKPTRWLLPNEHHIFTKEAK</sequence>
<dbReference type="InterPro" id="IPR013783">
    <property type="entry name" value="Ig-like_fold"/>
</dbReference>
<keyword evidence="9" id="KW-0393">Immunoglobulin domain</keyword>
<evidence type="ECO:0000256" key="8">
    <source>
        <dbReference type="ARBA" id="ARBA00023157"/>
    </source>
</evidence>
<evidence type="ECO:0000256" key="1">
    <source>
        <dbReference type="ARBA" id="ARBA00004167"/>
    </source>
</evidence>
<dbReference type="InterPro" id="IPR003961">
    <property type="entry name" value="FN3_dom"/>
</dbReference>